<feature type="region of interest" description="Disordered" evidence="1">
    <location>
        <begin position="229"/>
        <end position="274"/>
    </location>
</feature>
<dbReference type="EMBL" id="BRXY01000175">
    <property type="protein sequence ID" value="GMH74047.1"/>
    <property type="molecule type" value="Genomic_DNA"/>
</dbReference>
<feature type="compositionally biased region" description="Basic and acidic residues" evidence="1">
    <location>
        <begin position="358"/>
        <end position="371"/>
    </location>
</feature>
<organism evidence="2 3">
    <name type="scientific">Triparma strigata</name>
    <dbReference type="NCBI Taxonomy" id="1606541"/>
    <lineage>
        <taxon>Eukaryota</taxon>
        <taxon>Sar</taxon>
        <taxon>Stramenopiles</taxon>
        <taxon>Ochrophyta</taxon>
        <taxon>Bolidophyceae</taxon>
        <taxon>Parmales</taxon>
        <taxon>Triparmaceae</taxon>
        <taxon>Triparma</taxon>
    </lineage>
</organism>
<feature type="region of interest" description="Disordered" evidence="1">
    <location>
        <begin position="1"/>
        <end position="49"/>
    </location>
</feature>
<feature type="compositionally biased region" description="Low complexity" evidence="1">
    <location>
        <begin position="238"/>
        <end position="253"/>
    </location>
</feature>
<gene>
    <name evidence="2" type="ORF">TrST_g7582</name>
</gene>
<feature type="compositionally biased region" description="Low complexity" evidence="1">
    <location>
        <begin position="328"/>
        <end position="337"/>
    </location>
</feature>
<protein>
    <submittedName>
        <fullName evidence="2">Uncharacterized protein</fullName>
    </submittedName>
</protein>
<reference evidence="3" key="1">
    <citation type="journal article" date="2023" name="Commun. Biol.">
        <title>Genome analysis of Parmales, the sister group of diatoms, reveals the evolutionary specialization of diatoms from phago-mixotrophs to photoautotrophs.</title>
        <authorList>
            <person name="Ban H."/>
            <person name="Sato S."/>
            <person name="Yoshikawa S."/>
            <person name="Yamada K."/>
            <person name="Nakamura Y."/>
            <person name="Ichinomiya M."/>
            <person name="Sato N."/>
            <person name="Blanc-Mathieu R."/>
            <person name="Endo H."/>
            <person name="Kuwata A."/>
            <person name="Ogata H."/>
        </authorList>
    </citation>
    <scope>NUCLEOTIDE SEQUENCE [LARGE SCALE GENOMIC DNA]</scope>
    <source>
        <strain evidence="3">NIES 3701</strain>
    </source>
</reference>
<dbReference type="AlphaFoldDB" id="A0A9W7AR83"/>
<comment type="caution">
    <text evidence="2">The sequence shown here is derived from an EMBL/GenBank/DDBJ whole genome shotgun (WGS) entry which is preliminary data.</text>
</comment>
<feature type="compositionally biased region" description="Polar residues" evidence="1">
    <location>
        <begin position="291"/>
        <end position="305"/>
    </location>
</feature>
<name>A0A9W7AR83_9STRA</name>
<keyword evidence="3" id="KW-1185">Reference proteome</keyword>
<dbReference type="Proteomes" id="UP001165085">
    <property type="component" value="Unassembled WGS sequence"/>
</dbReference>
<accession>A0A9W7AR83</accession>
<dbReference type="PANTHER" id="PTHR35213:SF5">
    <property type="entry name" value="RING-TYPE DOMAIN-CONTAINING PROTEIN"/>
    <property type="match status" value="1"/>
</dbReference>
<feature type="compositionally biased region" description="Low complexity" evidence="1">
    <location>
        <begin position="372"/>
        <end position="390"/>
    </location>
</feature>
<dbReference type="OrthoDB" id="206902at2759"/>
<feature type="region of interest" description="Disordered" evidence="1">
    <location>
        <begin position="291"/>
        <end position="400"/>
    </location>
</feature>
<evidence type="ECO:0000256" key="1">
    <source>
        <dbReference type="SAM" id="MobiDB-lite"/>
    </source>
</evidence>
<sequence>MTAKRPLSYGVGPEPVLNCSPASLHGGDQPTKKKRSTKPRPGREHFRKGKWSVEEEEYTTRIIHHFSTGLLTLPEGLTLRAYLAQKLNCDPMRITKKYAGASCLGKRVYHLCERSPNTNSDMERAKVELCHLERVFRARVENTSGSSYWVEDVSNLKYNSGVVIPPHYSAPPHPALNQFNQPSPHVPDLSMHHHPNPYARQPQHHMNYGKPMLNMQQQQLHANMNMARMSQLPPPPLQHQYLQQQQQQQYQRLPPHPQSPGTPGSVSKHSKEEQDMGSVLLGFMSAVRTFHQNQPQSTQPPSAVGTTTDESADSDDSNNDSPSDDSHSISSNNSSSNTPPPNPDASTFTSSNVALHTTRMDKEFESTRKITETANANENTVAAAVSPKQEQVQEEIVKVE</sequence>
<evidence type="ECO:0000313" key="3">
    <source>
        <dbReference type="Proteomes" id="UP001165085"/>
    </source>
</evidence>
<feature type="region of interest" description="Disordered" evidence="1">
    <location>
        <begin position="173"/>
        <end position="205"/>
    </location>
</feature>
<evidence type="ECO:0000313" key="2">
    <source>
        <dbReference type="EMBL" id="GMH74047.1"/>
    </source>
</evidence>
<feature type="compositionally biased region" description="Basic residues" evidence="1">
    <location>
        <begin position="32"/>
        <end position="49"/>
    </location>
</feature>
<dbReference type="PANTHER" id="PTHR35213">
    <property type="entry name" value="RING-TYPE DOMAIN-CONTAINING PROTEIN-RELATED"/>
    <property type="match status" value="1"/>
</dbReference>
<proteinExistence type="predicted"/>